<proteinExistence type="predicted"/>
<reference evidence="2" key="1">
    <citation type="submission" date="2017-07" db="EMBL/GenBank/DDBJ databases">
        <title>Novel pathways for hydrocarbon cycling and metabolic interdependencies in hydrothermal sediment communities.</title>
        <authorList>
            <person name="Dombrowski N."/>
            <person name="Seitz K."/>
            <person name="Teske A."/>
            <person name="Baker B."/>
        </authorList>
    </citation>
    <scope>NUCLEOTIDE SEQUENCE [LARGE SCALE GENOMIC DNA]</scope>
</reference>
<comment type="caution">
    <text evidence="1">The sequence shown here is derived from an EMBL/GenBank/DDBJ whole genome shotgun (WGS) entry which is preliminary data.</text>
</comment>
<sequence>MRAIQFKASLFVAIIVSISCEKFRTEEYHMKDVDIRACAYLTDSLSDTIHVIPLTYFDTNWVTPHIYDKVAEIIDTLEAHNIKIEPSVGYTIITEEDVDTNYIAYRNTHAGEVIFFINDYLNVNVISEDSIVGEKSCSISLETVAGCPEIKTRLVYVLEEDEYMLEFIKTDQTLSDTFNTVILWEEAR</sequence>
<dbReference type="AlphaFoldDB" id="A0A257LTR6"/>
<dbReference type="Proteomes" id="UP000216312">
    <property type="component" value="Unassembled WGS sequence"/>
</dbReference>
<evidence type="ECO:0000313" key="1">
    <source>
        <dbReference type="EMBL" id="OYV02820.1"/>
    </source>
</evidence>
<accession>A0A257LTR6</accession>
<dbReference type="PROSITE" id="PS51257">
    <property type="entry name" value="PROKAR_LIPOPROTEIN"/>
    <property type="match status" value="1"/>
</dbReference>
<name>A0A257LTR6_UNCW3</name>
<organism evidence="1 2">
    <name type="scientific">candidate division WOR-3 bacterium 4484_18</name>
    <dbReference type="NCBI Taxonomy" id="2020626"/>
    <lineage>
        <taxon>Bacteria</taxon>
        <taxon>Bacteria division WOR-3</taxon>
    </lineage>
</organism>
<evidence type="ECO:0000313" key="2">
    <source>
        <dbReference type="Proteomes" id="UP000216312"/>
    </source>
</evidence>
<dbReference type="EMBL" id="NMUJ01000049">
    <property type="protein sequence ID" value="OYV02820.1"/>
    <property type="molecule type" value="Genomic_DNA"/>
</dbReference>
<gene>
    <name evidence="1" type="ORF">CGW93_03690</name>
</gene>
<protein>
    <submittedName>
        <fullName evidence="1">Uncharacterized protein</fullName>
    </submittedName>
</protein>